<evidence type="ECO:0000313" key="2">
    <source>
        <dbReference type="EMBL" id="SHG17713.1"/>
    </source>
</evidence>
<dbReference type="OrthoDB" id="596910at2"/>
<dbReference type="Pfam" id="PF01370">
    <property type="entry name" value="Epimerase"/>
    <property type="match status" value="1"/>
</dbReference>
<proteinExistence type="predicted"/>
<reference evidence="3" key="1">
    <citation type="submission" date="2016-11" db="EMBL/GenBank/DDBJ databases">
        <authorList>
            <person name="Varghese N."/>
            <person name="Submissions S."/>
        </authorList>
    </citation>
    <scope>NUCLEOTIDE SEQUENCE [LARGE SCALE GENOMIC DNA]</scope>
    <source>
        <strain evidence="3">DSM 24579</strain>
    </source>
</reference>
<dbReference type="InterPro" id="IPR051783">
    <property type="entry name" value="NAD(P)-dependent_oxidoreduct"/>
</dbReference>
<name>A0A1M5HP26_SALEC</name>
<keyword evidence="3" id="KW-1185">Reference proteome</keyword>
<gene>
    <name evidence="2" type="ORF">SAMN05444483_105235</name>
</gene>
<dbReference type="EMBL" id="FQVT01000005">
    <property type="protein sequence ID" value="SHG17713.1"/>
    <property type="molecule type" value="Genomic_DNA"/>
</dbReference>
<feature type="domain" description="NAD-dependent epimerase/dehydratase" evidence="1">
    <location>
        <begin position="2"/>
        <end position="232"/>
    </location>
</feature>
<evidence type="ECO:0000313" key="3">
    <source>
        <dbReference type="Proteomes" id="UP000183945"/>
    </source>
</evidence>
<dbReference type="SUPFAM" id="SSF51735">
    <property type="entry name" value="NAD(P)-binding Rossmann-fold domains"/>
    <property type="match status" value="1"/>
</dbReference>
<dbReference type="GO" id="GO:0004029">
    <property type="term" value="F:aldehyde dehydrogenase (NAD+) activity"/>
    <property type="evidence" value="ECO:0007669"/>
    <property type="project" value="TreeGrafter"/>
</dbReference>
<evidence type="ECO:0000259" key="1">
    <source>
        <dbReference type="Pfam" id="PF01370"/>
    </source>
</evidence>
<dbReference type="STRING" id="1073325.SAMN05444483_105235"/>
<dbReference type="AlphaFoldDB" id="A0A1M5HP26"/>
<dbReference type="RefSeq" id="WP_072879570.1">
    <property type="nucleotide sequence ID" value="NZ_FQVT01000005.1"/>
</dbReference>
<sequence>MILVTGGTGLVGSHLLLNLLKAGKNVRAIHRKTSDLNKVQQVFSYYIEKEEASKLFNKIEWFEANILNIPALTKAFKDVTTVYHCAAMVSFNPGDDKQLRKVNIEGTANVANLCIGKKIEKFCYVSSVAALGSSLNNNLITEKNYWNPEEDHSDYAISKYGAEIEVWRASQEGVPTIIVNPGIIIGPGFWHEGSGQIFTKIDKGLNYHFPKIAGFVGVEDVVKAMRQLMESPIFNESYILVSDNKSFKEILDSTATALEKPIPEKQLTTWILWIGWFFQKIGGFFGFKRQISKHTVNSLFSDSKYANEKIKTAIDFEFEPISAVIKNTASQYKQDQAG</sequence>
<protein>
    <submittedName>
        <fullName evidence="2">Nucleoside-diphosphate-sugar epimerase</fullName>
    </submittedName>
</protein>
<dbReference type="Gene3D" id="3.40.50.720">
    <property type="entry name" value="NAD(P)-binding Rossmann-like Domain"/>
    <property type="match status" value="1"/>
</dbReference>
<dbReference type="InterPro" id="IPR001509">
    <property type="entry name" value="Epimerase_deHydtase"/>
</dbReference>
<dbReference type="GO" id="GO:0005737">
    <property type="term" value="C:cytoplasm"/>
    <property type="evidence" value="ECO:0007669"/>
    <property type="project" value="TreeGrafter"/>
</dbReference>
<dbReference type="Proteomes" id="UP000183945">
    <property type="component" value="Unassembled WGS sequence"/>
</dbReference>
<dbReference type="InterPro" id="IPR036291">
    <property type="entry name" value="NAD(P)-bd_dom_sf"/>
</dbReference>
<dbReference type="PANTHER" id="PTHR48079">
    <property type="entry name" value="PROTEIN YEEZ"/>
    <property type="match status" value="1"/>
</dbReference>
<dbReference type="PANTHER" id="PTHR48079:SF6">
    <property type="entry name" value="NAD(P)-BINDING DOMAIN-CONTAINING PROTEIN-RELATED"/>
    <property type="match status" value="1"/>
</dbReference>
<organism evidence="2 3">
    <name type="scientific">Salegentibacter echinorum</name>
    <dbReference type="NCBI Taxonomy" id="1073325"/>
    <lineage>
        <taxon>Bacteria</taxon>
        <taxon>Pseudomonadati</taxon>
        <taxon>Bacteroidota</taxon>
        <taxon>Flavobacteriia</taxon>
        <taxon>Flavobacteriales</taxon>
        <taxon>Flavobacteriaceae</taxon>
        <taxon>Salegentibacter</taxon>
    </lineage>
</organism>
<accession>A0A1M5HP26</accession>